<dbReference type="SUPFAM" id="SSF51294">
    <property type="entry name" value="Hedgehog/intein (Hint) domain"/>
    <property type="match status" value="1"/>
</dbReference>
<gene>
    <name evidence="2" type="ORF">QHF89_10160</name>
</gene>
<keyword evidence="3" id="KW-1185">Reference proteome</keyword>
<dbReference type="RefSeq" id="WP_284720323.1">
    <property type="nucleotide sequence ID" value="NZ_JARZHI010000006.1"/>
</dbReference>
<evidence type="ECO:0000313" key="2">
    <source>
        <dbReference type="EMBL" id="MDI1429863.1"/>
    </source>
</evidence>
<reference evidence="2 3" key="1">
    <citation type="submission" date="2023-04" db="EMBL/GenBank/DDBJ databases">
        <title>The genome sequence of Polyangium sorediatum DSM14670.</title>
        <authorList>
            <person name="Zhang X."/>
        </authorList>
    </citation>
    <scope>NUCLEOTIDE SEQUENCE [LARGE SCALE GENOMIC DNA]</scope>
    <source>
        <strain evidence="2 3">DSM 14670</strain>
    </source>
</reference>
<dbReference type="EMBL" id="JARZHI010000006">
    <property type="protein sequence ID" value="MDI1429863.1"/>
    <property type="molecule type" value="Genomic_DNA"/>
</dbReference>
<dbReference type="InterPro" id="IPR036844">
    <property type="entry name" value="Hint_dom_sf"/>
</dbReference>
<feature type="signal peptide" evidence="1">
    <location>
        <begin position="1"/>
        <end position="28"/>
    </location>
</feature>
<evidence type="ECO:0000313" key="3">
    <source>
        <dbReference type="Proteomes" id="UP001160301"/>
    </source>
</evidence>
<comment type="caution">
    <text evidence="2">The sequence shown here is derived from an EMBL/GenBank/DDBJ whole genome shotgun (WGS) entry which is preliminary data.</text>
</comment>
<keyword evidence="1" id="KW-0732">Signal</keyword>
<dbReference type="PROSITE" id="PS50817">
    <property type="entry name" value="INTEIN_N_TER"/>
    <property type="match status" value="1"/>
</dbReference>
<sequence length="385" mass="41713">MASKTLKAILSPVIIASTMTALPSAASADILKQRCNHDSLTPAEAEVRLEWARKCALQNDLVGGASAFVNVAQLGFDEAAPSTLIFQFIDYNATNVGTNSFLTDGVAGGINGIFRNNLYDTAAGINFQFTDAAGWKKWRVRSGSNISDPEKKLPRPLYPTYGSTTNINTSAALYPPANLTASSPCVLYTTPIAAEQTWLKLSSSYYVNGFCESSCYTPDQEVLFPGGYERIGDAVKALRPEIVTLSKDASLEKIAYTTNKVGSYTAELFDSTHVIFEIKTASGGMLRVTDEHPLVDGSGKIVQAKALQKGDNLVKEDGQLDPVVSVERTTHFGKVYNVKPKTTDPVTHVLVAQGYLVGSSHFQNDYINYVNQIVLHRSIPDEVLP</sequence>
<dbReference type="InterPro" id="IPR006141">
    <property type="entry name" value="Intein_N"/>
</dbReference>
<feature type="chain" id="PRO_5045093726" evidence="1">
    <location>
        <begin position="29"/>
        <end position="385"/>
    </location>
</feature>
<evidence type="ECO:0000256" key="1">
    <source>
        <dbReference type="SAM" id="SignalP"/>
    </source>
</evidence>
<organism evidence="2 3">
    <name type="scientific">Polyangium sorediatum</name>
    <dbReference type="NCBI Taxonomy" id="889274"/>
    <lineage>
        <taxon>Bacteria</taxon>
        <taxon>Pseudomonadati</taxon>
        <taxon>Myxococcota</taxon>
        <taxon>Polyangia</taxon>
        <taxon>Polyangiales</taxon>
        <taxon>Polyangiaceae</taxon>
        <taxon>Polyangium</taxon>
    </lineage>
</organism>
<dbReference type="Proteomes" id="UP001160301">
    <property type="component" value="Unassembled WGS sequence"/>
</dbReference>
<accession>A0ABT6NNG1</accession>
<name>A0ABT6NNG1_9BACT</name>
<dbReference type="Gene3D" id="2.170.16.10">
    <property type="entry name" value="Hedgehog/Intein (Hint) domain"/>
    <property type="match status" value="1"/>
</dbReference>
<protein>
    <submittedName>
        <fullName evidence="2">Hint domain-containing protein</fullName>
    </submittedName>
</protein>
<proteinExistence type="predicted"/>
<dbReference type="CDD" id="cd00081">
    <property type="entry name" value="Hint"/>
    <property type="match status" value="1"/>
</dbReference>